<name>A0ABP7NTC3_9GAMM</name>
<feature type="transmembrane region" description="Helical" evidence="1">
    <location>
        <begin position="412"/>
        <end position="430"/>
    </location>
</feature>
<feature type="transmembrane region" description="Helical" evidence="1">
    <location>
        <begin position="467"/>
        <end position="487"/>
    </location>
</feature>
<dbReference type="Pfam" id="PF14402">
    <property type="entry name" value="7TM_transglut"/>
    <property type="match status" value="1"/>
</dbReference>
<keyword evidence="5" id="KW-1185">Reference proteome</keyword>
<evidence type="ECO:0000259" key="3">
    <source>
        <dbReference type="Pfam" id="PF14402"/>
    </source>
</evidence>
<reference evidence="5" key="1">
    <citation type="journal article" date="2019" name="Int. J. Syst. Evol. Microbiol.">
        <title>The Global Catalogue of Microorganisms (GCM) 10K type strain sequencing project: providing services to taxonomists for standard genome sequencing and annotation.</title>
        <authorList>
            <consortium name="The Broad Institute Genomics Platform"/>
            <consortium name="The Broad Institute Genome Sequencing Center for Infectious Disease"/>
            <person name="Wu L."/>
            <person name="Ma J."/>
        </authorList>
    </citation>
    <scope>NUCLEOTIDE SEQUENCE [LARGE SCALE GENOMIC DNA]</scope>
    <source>
        <strain evidence="5">JCM 17555</strain>
    </source>
</reference>
<evidence type="ECO:0000313" key="4">
    <source>
        <dbReference type="EMBL" id="GAA3953752.1"/>
    </source>
</evidence>
<dbReference type="InterPro" id="IPR025838">
    <property type="entry name" value="Transglut_i_TM"/>
</dbReference>
<keyword evidence="1" id="KW-1133">Transmembrane helix</keyword>
<proteinExistence type="predicted"/>
<evidence type="ECO:0000259" key="2">
    <source>
        <dbReference type="Pfam" id="PF14400"/>
    </source>
</evidence>
<feature type="transmembrane region" description="Helical" evidence="1">
    <location>
        <begin position="381"/>
        <end position="400"/>
    </location>
</feature>
<comment type="caution">
    <text evidence="4">The sequence shown here is derived from an EMBL/GenBank/DDBJ whole genome shotgun (WGS) entry which is preliminary data.</text>
</comment>
<feature type="domain" description="7 transmembrane helices usually fused to an inactive transglutaminase" evidence="3">
    <location>
        <begin position="258"/>
        <end position="503"/>
    </location>
</feature>
<feature type="transmembrane region" description="Helical" evidence="1">
    <location>
        <begin position="314"/>
        <end position="347"/>
    </location>
</feature>
<dbReference type="RefSeq" id="WP_344804069.1">
    <property type="nucleotide sequence ID" value="NZ_BAABBO010000005.1"/>
</dbReference>
<feature type="transmembrane region" description="Helical" evidence="1">
    <location>
        <begin position="442"/>
        <end position="460"/>
    </location>
</feature>
<feature type="transmembrane region" description="Helical" evidence="1">
    <location>
        <begin position="354"/>
        <end position="375"/>
    </location>
</feature>
<accession>A0ABP7NTC3</accession>
<dbReference type="Proteomes" id="UP001501337">
    <property type="component" value="Unassembled WGS sequence"/>
</dbReference>
<evidence type="ECO:0000256" key="1">
    <source>
        <dbReference type="SAM" id="Phobius"/>
    </source>
</evidence>
<dbReference type="Pfam" id="PF14400">
    <property type="entry name" value="Transglut_i_TM"/>
    <property type="match status" value="1"/>
</dbReference>
<keyword evidence="1" id="KW-0812">Transmembrane</keyword>
<gene>
    <name evidence="4" type="ORF">GCM10022278_10680</name>
</gene>
<feature type="domain" description="Inactive transglutaminase fused to 7 transmembrane helices" evidence="2">
    <location>
        <begin position="23"/>
        <end position="181"/>
    </location>
</feature>
<sequence length="508" mass="57015">MNSFSVKIWALVLATIGLAITAHKIFNVGLPLTPQQDTELWTVQAQASFTGDGGPAKFSLTIPSTTPNFLRMDEDFISSRFGLSVDTIDSNRVARWAVRRAKGTQNLYYRVQVARANNEVEFTSKPDFPEKPEYVEPYKSAIESILRTVREESADVESYVRALLILLNAPSPGANVELLLGRADDLDEWTSEIIYILKGVRIPARKIWGFTVSDSNNDMKLTPMLQVHNGERWFTFNPRTGQQGLPPDLLVWMVGDRPVYDASGAKDVELSFSVTKTYAELMSVVRKGAEASDSLVAEFSLFALPVQGQNVYRLLLMVPLGALFVVFLRTFVGVQTFGTFMPILIALAFRETQLFWGILLFTGIVSIGLMIRFWLERMMLLLIPRLAAILVIVVILMLLVSMATNRFELDRLLSISLFPMVILAMTIERMSITWEENGAGDAIKMGIGSLIVACIGYLIMTNESLMYVMFVFPELLLVILGLCLWMGRYTGYRLTELFRFNAMRRGGS</sequence>
<dbReference type="InterPro" id="IPR025840">
    <property type="entry name" value="7TM_transglut"/>
</dbReference>
<organism evidence="4 5">
    <name type="scientific">Allohahella marinimesophila</name>
    <dbReference type="NCBI Taxonomy" id="1054972"/>
    <lineage>
        <taxon>Bacteria</taxon>
        <taxon>Pseudomonadati</taxon>
        <taxon>Pseudomonadota</taxon>
        <taxon>Gammaproteobacteria</taxon>
        <taxon>Oceanospirillales</taxon>
        <taxon>Hahellaceae</taxon>
        <taxon>Allohahella</taxon>
    </lineage>
</organism>
<keyword evidence="1" id="KW-0472">Membrane</keyword>
<dbReference type="EMBL" id="BAABBO010000005">
    <property type="protein sequence ID" value="GAA3953752.1"/>
    <property type="molecule type" value="Genomic_DNA"/>
</dbReference>
<evidence type="ECO:0000313" key="5">
    <source>
        <dbReference type="Proteomes" id="UP001501337"/>
    </source>
</evidence>
<protein>
    <submittedName>
        <fullName evidence="4">Inactive transglutaminase family protein</fullName>
    </submittedName>
</protein>